<dbReference type="InterPro" id="IPR055438">
    <property type="entry name" value="AstE_AspA_cat"/>
</dbReference>
<feature type="domain" description="Succinylglutamate desuccinylase/Aspartoacylase catalytic" evidence="5">
    <location>
        <begin position="30"/>
        <end position="203"/>
    </location>
</feature>
<dbReference type="CDD" id="cd06250">
    <property type="entry name" value="M14_PaAOTO_like"/>
    <property type="match status" value="1"/>
</dbReference>
<comment type="caution">
    <text evidence="6">The sequence shown here is derived from an EMBL/GenBank/DDBJ whole genome shotgun (WGS) entry which is preliminary data.</text>
</comment>
<keyword evidence="3" id="KW-0378">Hydrolase</keyword>
<organism evidence="6 7">
    <name type="scientific">Roseateles terrae</name>
    <dbReference type="NCBI Taxonomy" id="431060"/>
    <lineage>
        <taxon>Bacteria</taxon>
        <taxon>Pseudomonadati</taxon>
        <taxon>Pseudomonadota</taxon>
        <taxon>Betaproteobacteria</taxon>
        <taxon>Burkholderiales</taxon>
        <taxon>Sphaerotilaceae</taxon>
        <taxon>Roseateles</taxon>
    </lineage>
</organism>
<dbReference type="Pfam" id="PF24827">
    <property type="entry name" value="AstE_AspA_cat"/>
    <property type="match status" value="1"/>
</dbReference>
<proteinExistence type="predicted"/>
<dbReference type="RefSeq" id="WP_088454242.1">
    <property type="nucleotide sequence ID" value="NZ_JACHXO010000007.1"/>
</dbReference>
<evidence type="ECO:0000256" key="4">
    <source>
        <dbReference type="ARBA" id="ARBA00022833"/>
    </source>
</evidence>
<accession>A0ABR6GX88</accession>
<evidence type="ECO:0000259" key="5">
    <source>
        <dbReference type="Pfam" id="PF24827"/>
    </source>
</evidence>
<evidence type="ECO:0000256" key="3">
    <source>
        <dbReference type="ARBA" id="ARBA00022801"/>
    </source>
</evidence>
<keyword evidence="7" id="KW-1185">Reference proteome</keyword>
<dbReference type="EMBL" id="JACHXO010000007">
    <property type="protein sequence ID" value="MBB3196302.1"/>
    <property type="molecule type" value="Genomic_DNA"/>
</dbReference>
<sequence>MEVREHDIAGSSRGTRRVVTSLHFGQRLSGRKVYLQASLHADEVPAMLVAHHLQGLLQDLEDSGAIAGEIVLVPMANPIGLSQSLHGTHHGRFDQASGINFNRQFQHLTARIAERVEPLLGPDAAANTAHVRDAARRLLAEMDPQTDTDALKQLLQSLAIDADIALDLHCDHQACLHVYAGTPQASTARLLAQRLGAQALLLCECSGDDPFDESLSRHWWELADRWGSQHPLTTGCFAATVELRGETDVDDALAVHDARGLIEFLQDTGHIAGPPPTLPATRCVATPLAGVQPLVAPDSGVLVFLRQLGERVSTGDCIAEIVDPASRLRVPVRAEVDGVLFARISRRWVTRGMRLAKVAGPVPYRAGPLLSP</sequence>
<name>A0ABR6GX88_9BURK</name>
<keyword evidence="4" id="KW-0862">Zinc</keyword>
<dbReference type="PANTHER" id="PTHR37326">
    <property type="entry name" value="BLL3975 PROTEIN"/>
    <property type="match status" value="1"/>
</dbReference>
<evidence type="ECO:0000313" key="6">
    <source>
        <dbReference type="EMBL" id="MBB3196302.1"/>
    </source>
</evidence>
<gene>
    <name evidence="6" type="ORF">FHS28_003714</name>
</gene>
<dbReference type="InterPro" id="IPR053138">
    <property type="entry name" value="N-alpha-Ac-DABA_deacetylase"/>
</dbReference>
<comment type="cofactor">
    <cofactor evidence="1">
        <name>Zn(2+)</name>
        <dbReference type="ChEBI" id="CHEBI:29105"/>
    </cofactor>
</comment>
<keyword evidence="2" id="KW-0479">Metal-binding</keyword>
<dbReference type="PANTHER" id="PTHR37326:SF1">
    <property type="entry name" value="BLL3975 PROTEIN"/>
    <property type="match status" value="1"/>
</dbReference>
<dbReference type="SUPFAM" id="SSF53187">
    <property type="entry name" value="Zn-dependent exopeptidases"/>
    <property type="match status" value="1"/>
</dbReference>
<reference evidence="6 7" key="1">
    <citation type="submission" date="2020-08" db="EMBL/GenBank/DDBJ databases">
        <title>Genomic Encyclopedia of Type Strains, Phase III (KMG-III): the genomes of soil and plant-associated and newly described type strains.</title>
        <authorList>
            <person name="Whitman W."/>
        </authorList>
    </citation>
    <scope>NUCLEOTIDE SEQUENCE [LARGE SCALE GENOMIC DNA]</scope>
    <source>
        <strain evidence="6 7">CECT 7247</strain>
    </source>
</reference>
<evidence type="ECO:0000256" key="2">
    <source>
        <dbReference type="ARBA" id="ARBA00022723"/>
    </source>
</evidence>
<dbReference type="Proteomes" id="UP000574369">
    <property type="component" value="Unassembled WGS sequence"/>
</dbReference>
<protein>
    <recommendedName>
        <fullName evidence="5">Succinylglutamate desuccinylase/Aspartoacylase catalytic domain-containing protein</fullName>
    </recommendedName>
</protein>
<evidence type="ECO:0000313" key="7">
    <source>
        <dbReference type="Proteomes" id="UP000574369"/>
    </source>
</evidence>
<dbReference type="Gene3D" id="3.40.630.10">
    <property type="entry name" value="Zn peptidases"/>
    <property type="match status" value="1"/>
</dbReference>
<evidence type="ECO:0000256" key="1">
    <source>
        <dbReference type="ARBA" id="ARBA00001947"/>
    </source>
</evidence>